<organism evidence="1 2">
    <name type="scientific">Azotobacter chroococcum</name>
    <dbReference type="NCBI Taxonomy" id="353"/>
    <lineage>
        <taxon>Bacteria</taxon>
        <taxon>Pseudomonadati</taxon>
        <taxon>Pseudomonadota</taxon>
        <taxon>Gammaproteobacteria</taxon>
        <taxon>Pseudomonadales</taxon>
        <taxon>Pseudomonadaceae</taxon>
        <taxon>Azotobacter</taxon>
    </lineage>
</organism>
<accession>A0AAQ0BYC7</accession>
<proteinExistence type="predicted"/>
<evidence type="ECO:0000313" key="2">
    <source>
        <dbReference type="Proteomes" id="UP000596192"/>
    </source>
</evidence>
<protein>
    <submittedName>
        <fullName evidence="1">Uncharacterized protein</fullName>
    </submittedName>
</protein>
<dbReference type="RefSeq" id="WP_198866693.1">
    <property type="nucleotide sequence ID" value="NZ_CP066310.1"/>
</dbReference>
<reference evidence="1 2" key="1">
    <citation type="submission" date="2020-12" db="EMBL/GenBank/DDBJ databases">
        <title>Genomic Analysis and Response surface optimization of nitrogen-fixing conditions for A. chroococcum strain HR1, Isolation from rhizosphere soil.</title>
        <authorList>
            <person name="Li J."/>
            <person name="Yang H."/>
            <person name="Liu H."/>
            <person name="Wang C."/>
            <person name="Tian Y."/>
            <person name="Lu X.Y."/>
        </authorList>
    </citation>
    <scope>NUCLEOTIDE SEQUENCE [LARGE SCALE GENOMIC DNA]</scope>
    <source>
        <strain evidence="1 2">HR1</strain>
    </source>
</reference>
<evidence type="ECO:0000313" key="1">
    <source>
        <dbReference type="EMBL" id="QQE88227.1"/>
    </source>
</evidence>
<gene>
    <name evidence="1" type="ORF">GKQ51_18580</name>
</gene>
<dbReference type="EMBL" id="CP066310">
    <property type="protein sequence ID" value="QQE88227.1"/>
    <property type="molecule type" value="Genomic_DNA"/>
</dbReference>
<sequence length="50" mass="5659">MDSFFGSRKYGDFKVLPGLAEFVPVAVGFDMVERDPYCAQLLPQEVDLFL</sequence>
<dbReference type="AlphaFoldDB" id="A0AAQ0BYC7"/>
<dbReference type="Proteomes" id="UP000596192">
    <property type="component" value="Chromosome"/>
</dbReference>
<name>A0AAQ0BYC7_9GAMM</name>